<reference evidence="2" key="2">
    <citation type="journal article" date="2015" name="Data Brief">
        <title>Shoot transcriptome of the giant reed, Arundo donax.</title>
        <authorList>
            <person name="Barrero R.A."/>
            <person name="Guerrero F.D."/>
            <person name="Moolhuijzen P."/>
            <person name="Goolsby J.A."/>
            <person name="Tidwell J."/>
            <person name="Bellgard S.E."/>
            <person name="Bellgard M.I."/>
        </authorList>
    </citation>
    <scope>NUCLEOTIDE SEQUENCE</scope>
    <source>
        <tissue evidence="2">Shoot tissue taken approximately 20 cm above the soil surface</tissue>
    </source>
</reference>
<sequence>MHRLARLWVQPEKPTEPGINCTPRVSSFSRPRQKARNDVSRWRCSGP</sequence>
<protein>
    <submittedName>
        <fullName evidence="2">Uncharacterized protein</fullName>
    </submittedName>
</protein>
<dbReference type="AlphaFoldDB" id="A0A0A9CDD0"/>
<dbReference type="EMBL" id="GBRH01225437">
    <property type="protein sequence ID" value="JAD72458.1"/>
    <property type="molecule type" value="Transcribed_RNA"/>
</dbReference>
<proteinExistence type="predicted"/>
<evidence type="ECO:0000256" key="1">
    <source>
        <dbReference type="SAM" id="MobiDB-lite"/>
    </source>
</evidence>
<accession>A0A0A9CDD0</accession>
<name>A0A0A9CDD0_ARUDO</name>
<organism evidence="2">
    <name type="scientific">Arundo donax</name>
    <name type="common">Giant reed</name>
    <name type="synonym">Donax arundinaceus</name>
    <dbReference type="NCBI Taxonomy" id="35708"/>
    <lineage>
        <taxon>Eukaryota</taxon>
        <taxon>Viridiplantae</taxon>
        <taxon>Streptophyta</taxon>
        <taxon>Embryophyta</taxon>
        <taxon>Tracheophyta</taxon>
        <taxon>Spermatophyta</taxon>
        <taxon>Magnoliopsida</taxon>
        <taxon>Liliopsida</taxon>
        <taxon>Poales</taxon>
        <taxon>Poaceae</taxon>
        <taxon>PACMAD clade</taxon>
        <taxon>Arundinoideae</taxon>
        <taxon>Arundineae</taxon>
        <taxon>Arundo</taxon>
    </lineage>
</organism>
<feature type="region of interest" description="Disordered" evidence="1">
    <location>
        <begin position="1"/>
        <end position="47"/>
    </location>
</feature>
<reference evidence="2" key="1">
    <citation type="submission" date="2014-09" db="EMBL/GenBank/DDBJ databases">
        <authorList>
            <person name="Magalhaes I.L.F."/>
            <person name="Oliveira U."/>
            <person name="Santos F.R."/>
            <person name="Vidigal T.H.D.A."/>
            <person name="Brescovit A.D."/>
            <person name="Santos A.J."/>
        </authorList>
    </citation>
    <scope>NUCLEOTIDE SEQUENCE</scope>
    <source>
        <tissue evidence="2">Shoot tissue taken approximately 20 cm above the soil surface</tissue>
    </source>
</reference>
<evidence type="ECO:0000313" key="2">
    <source>
        <dbReference type="EMBL" id="JAD72458.1"/>
    </source>
</evidence>